<reference evidence="1" key="1">
    <citation type="submission" date="2022-01" db="EMBL/GenBank/DDBJ databases">
        <title>Genome sequence and assembly of Parabukholderia sp. RG36.</title>
        <authorList>
            <person name="Chhetri G."/>
        </authorList>
    </citation>
    <scope>NUCLEOTIDE SEQUENCE</scope>
    <source>
        <strain evidence="1">RG36</strain>
    </source>
</reference>
<dbReference type="EMBL" id="JAKLJA010000005">
    <property type="protein sequence ID" value="MCG5073709.1"/>
    <property type="molecule type" value="Genomic_DNA"/>
</dbReference>
<dbReference type="Proteomes" id="UP001139308">
    <property type="component" value="Unassembled WGS sequence"/>
</dbReference>
<comment type="caution">
    <text evidence="1">The sequence shown here is derived from an EMBL/GenBank/DDBJ whole genome shotgun (WGS) entry which is preliminary data.</text>
</comment>
<gene>
    <name evidence="1" type="ORF">L5014_10100</name>
</gene>
<accession>A0A9X1RP13</accession>
<sequence length="86" mass="9146">MSESACFSTRFSTTACVANFAPRVVEPAAADAPDGLGLALELTLVRPVEGIAGRALRIHLRRGARMEQAETLRDLLHEVGADIVVS</sequence>
<protein>
    <submittedName>
        <fullName evidence="1">Uncharacterized protein</fullName>
    </submittedName>
</protein>
<organism evidence="1 2">
    <name type="scientific">Paraburkholderia tagetis</name>
    <dbReference type="NCBI Taxonomy" id="2913261"/>
    <lineage>
        <taxon>Bacteria</taxon>
        <taxon>Pseudomonadati</taxon>
        <taxon>Pseudomonadota</taxon>
        <taxon>Betaproteobacteria</taxon>
        <taxon>Burkholderiales</taxon>
        <taxon>Burkholderiaceae</taxon>
        <taxon>Paraburkholderia</taxon>
    </lineage>
</organism>
<dbReference type="AlphaFoldDB" id="A0A9X1RP13"/>
<dbReference type="RefSeq" id="WP_238463479.1">
    <property type="nucleotide sequence ID" value="NZ_JAKLJA010000005.1"/>
</dbReference>
<evidence type="ECO:0000313" key="2">
    <source>
        <dbReference type="Proteomes" id="UP001139308"/>
    </source>
</evidence>
<name>A0A9X1RP13_9BURK</name>
<keyword evidence="2" id="KW-1185">Reference proteome</keyword>
<proteinExistence type="predicted"/>
<evidence type="ECO:0000313" key="1">
    <source>
        <dbReference type="EMBL" id="MCG5073709.1"/>
    </source>
</evidence>